<evidence type="ECO:0000313" key="2">
    <source>
        <dbReference type="EMBL" id="URE36193.1"/>
    </source>
</evidence>
<keyword evidence="3" id="KW-1185">Reference proteome</keyword>
<reference evidence="2" key="1">
    <citation type="submission" date="2022-05" db="EMBL/GenBank/DDBJ databases">
        <title>The Musa troglodytarum L. genome provides insights into the mechanism of non-climacteric behaviour and enrichment of carotenoids.</title>
        <authorList>
            <person name="Wang J."/>
        </authorList>
    </citation>
    <scope>NUCLEOTIDE SEQUENCE</scope>
    <source>
        <tissue evidence="2">Leaf</tissue>
    </source>
</reference>
<protein>
    <submittedName>
        <fullName evidence="2">Zinc finger protein</fullName>
    </submittedName>
</protein>
<dbReference type="Proteomes" id="UP001055439">
    <property type="component" value="Chromosome 8"/>
</dbReference>
<accession>A0A9E7HS98</accession>
<evidence type="ECO:0000313" key="3">
    <source>
        <dbReference type="Proteomes" id="UP001055439"/>
    </source>
</evidence>
<dbReference type="EMBL" id="CP097510">
    <property type="protein sequence ID" value="URE36193.1"/>
    <property type="molecule type" value="Genomic_DNA"/>
</dbReference>
<feature type="non-terminal residue" evidence="2">
    <location>
        <position position="1"/>
    </location>
</feature>
<sequence>PLSTLSPERETETLNRARQLVFSNDGAIGYVLPSRPSPFALSSRSIHGDPSTGEACLQFHPVYPGLPNPPPPMSQYLHPSSSSSSSHSLPPPRCYIGHVVSGSSQRQPPHHGYSPDPSFTRYGAPVSRSFPVEEGRAPAAGRGNQLRSEFRTCPPQLALLGEPSAPGMALTYTS</sequence>
<proteinExistence type="predicted"/>
<name>A0A9E7HS98_9LILI</name>
<dbReference type="AlphaFoldDB" id="A0A9E7HS98"/>
<gene>
    <name evidence="2" type="ORF">MUK42_15975</name>
</gene>
<feature type="region of interest" description="Disordered" evidence="1">
    <location>
        <begin position="61"/>
        <end position="126"/>
    </location>
</feature>
<feature type="compositionally biased region" description="Low complexity" evidence="1">
    <location>
        <begin position="77"/>
        <end position="88"/>
    </location>
</feature>
<organism evidence="2 3">
    <name type="scientific">Musa troglodytarum</name>
    <name type="common">fe'i banana</name>
    <dbReference type="NCBI Taxonomy" id="320322"/>
    <lineage>
        <taxon>Eukaryota</taxon>
        <taxon>Viridiplantae</taxon>
        <taxon>Streptophyta</taxon>
        <taxon>Embryophyta</taxon>
        <taxon>Tracheophyta</taxon>
        <taxon>Spermatophyta</taxon>
        <taxon>Magnoliopsida</taxon>
        <taxon>Liliopsida</taxon>
        <taxon>Zingiberales</taxon>
        <taxon>Musaceae</taxon>
        <taxon>Musa</taxon>
    </lineage>
</organism>
<feature type="compositionally biased region" description="Pro residues" evidence="1">
    <location>
        <begin position="64"/>
        <end position="73"/>
    </location>
</feature>
<dbReference type="OrthoDB" id="1721933at2759"/>
<evidence type="ECO:0000256" key="1">
    <source>
        <dbReference type="SAM" id="MobiDB-lite"/>
    </source>
</evidence>